<gene>
    <name evidence="1" type="ORF">SARC_03373</name>
</gene>
<dbReference type="EMBL" id="KQ241766">
    <property type="protein sequence ID" value="KNC84411.1"/>
    <property type="molecule type" value="Genomic_DNA"/>
</dbReference>
<proteinExistence type="predicted"/>
<organism evidence="1 2">
    <name type="scientific">Sphaeroforma arctica JP610</name>
    <dbReference type="NCBI Taxonomy" id="667725"/>
    <lineage>
        <taxon>Eukaryota</taxon>
        <taxon>Ichthyosporea</taxon>
        <taxon>Ichthyophonida</taxon>
        <taxon>Sphaeroforma</taxon>
    </lineage>
</organism>
<accession>A0A0L0G6B1</accession>
<dbReference type="Proteomes" id="UP000054560">
    <property type="component" value="Unassembled WGS sequence"/>
</dbReference>
<protein>
    <submittedName>
        <fullName evidence="1">Uncharacterized protein</fullName>
    </submittedName>
</protein>
<sequence length="87" mass="10104">MDTQFDEISESDKKMADFTAQMLNTEKEATLTMDQRNLEQASLRMTMATHFQSNIDTELRIINAEKSVDSKKFVKNIDKLPITYRPD</sequence>
<dbReference type="RefSeq" id="XP_014158313.1">
    <property type="nucleotide sequence ID" value="XM_014302838.1"/>
</dbReference>
<reference evidence="1 2" key="1">
    <citation type="submission" date="2011-02" db="EMBL/GenBank/DDBJ databases">
        <title>The Genome Sequence of Sphaeroforma arctica JP610.</title>
        <authorList>
            <consortium name="The Broad Institute Genome Sequencing Platform"/>
            <person name="Russ C."/>
            <person name="Cuomo C."/>
            <person name="Young S.K."/>
            <person name="Zeng Q."/>
            <person name="Gargeya S."/>
            <person name="Alvarado L."/>
            <person name="Berlin A."/>
            <person name="Chapman S.B."/>
            <person name="Chen Z."/>
            <person name="Freedman E."/>
            <person name="Gellesch M."/>
            <person name="Goldberg J."/>
            <person name="Griggs A."/>
            <person name="Gujja S."/>
            <person name="Heilman E."/>
            <person name="Heiman D."/>
            <person name="Howarth C."/>
            <person name="Mehta T."/>
            <person name="Neiman D."/>
            <person name="Pearson M."/>
            <person name="Roberts A."/>
            <person name="Saif S."/>
            <person name="Shea T."/>
            <person name="Shenoy N."/>
            <person name="Sisk P."/>
            <person name="Stolte C."/>
            <person name="Sykes S."/>
            <person name="White J."/>
            <person name="Yandava C."/>
            <person name="Burger G."/>
            <person name="Gray M.W."/>
            <person name="Holland P.W.H."/>
            <person name="King N."/>
            <person name="Lang F.B.F."/>
            <person name="Roger A.J."/>
            <person name="Ruiz-Trillo I."/>
            <person name="Haas B."/>
            <person name="Nusbaum C."/>
            <person name="Birren B."/>
        </authorList>
    </citation>
    <scope>NUCLEOTIDE SEQUENCE [LARGE SCALE GENOMIC DNA]</scope>
    <source>
        <strain evidence="1 2">JP610</strain>
    </source>
</reference>
<dbReference type="AlphaFoldDB" id="A0A0L0G6B1"/>
<name>A0A0L0G6B1_9EUKA</name>
<evidence type="ECO:0000313" key="1">
    <source>
        <dbReference type="EMBL" id="KNC84411.1"/>
    </source>
</evidence>
<dbReference type="GeneID" id="25903877"/>
<evidence type="ECO:0000313" key="2">
    <source>
        <dbReference type="Proteomes" id="UP000054560"/>
    </source>
</evidence>
<keyword evidence="2" id="KW-1185">Reference proteome</keyword>